<dbReference type="STRING" id="301148.B4135_0176"/>
<evidence type="ECO:0000313" key="3">
    <source>
        <dbReference type="Proteomes" id="UP000075683"/>
    </source>
</evidence>
<reference evidence="2 4" key="2">
    <citation type="submission" date="2018-03" db="EMBL/GenBank/DDBJ databases">
        <authorList>
            <person name="Keele B.F."/>
        </authorList>
    </citation>
    <scope>NUCLEOTIDE SEQUENCE [LARGE SCALE GENOMIC DNA]</scope>
    <source>
        <strain evidence="2">ZCTH4_d</strain>
    </source>
</reference>
<dbReference type="Proteomes" id="UP000257014">
    <property type="component" value="Unassembled WGS sequence"/>
</dbReference>
<evidence type="ECO:0000313" key="2">
    <source>
        <dbReference type="EMBL" id="REJ30220.1"/>
    </source>
</evidence>
<sequence length="67" mass="7981">MKPFARGRTSIEYFTFIPVEGIAQDIHNIIFRERMFSFIPKNVIQCKYINREHFSGYRDLQAKILKG</sequence>
<proteinExistence type="predicted"/>
<organism evidence="1 3">
    <name type="scientific">Caldibacillus debilis</name>
    <dbReference type="NCBI Taxonomy" id="301148"/>
    <lineage>
        <taxon>Bacteria</taxon>
        <taxon>Bacillati</taxon>
        <taxon>Bacillota</taxon>
        <taxon>Bacilli</taxon>
        <taxon>Bacillales</taxon>
        <taxon>Bacillaceae</taxon>
        <taxon>Caldibacillus</taxon>
    </lineage>
</organism>
<evidence type="ECO:0000313" key="1">
    <source>
        <dbReference type="EMBL" id="KYD16270.1"/>
    </source>
</evidence>
<dbReference type="Proteomes" id="UP000075683">
    <property type="component" value="Unassembled WGS sequence"/>
</dbReference>
<protein>
    <submittedName>
        <fullName evidence="1">Uncharacterized protein</fullName>
    </submittedName>
</protein>
<dbReference type="AlphaFoldDB" id="A0A150LVG5"/>
<gene>
    <name evidence="1" type="ORF">B4135_0176</name>
    <name evidence="2" type="ORF">C6P37_03645</name>
</gene>
<reference evidence="1 3" key="1">
    <citation type="submission" date="2016-01" db="EMBL/GenBank/DDBJ databases">
        <title>Draft Genome Sequences of Seven Thermophilic Sporeformers Isolated from Foods.</title>
        <authorList>
            <person name="Berendsen E.M."/>
            <person name="Wells-Bennik M.H."/>
            <person name="Krawcyk A.O."/>
            <person name="De Jong A."/>
            <person name="Holsappel S."/>
            <person name="Eijlander R.T."/>
            <person name="Kuipers O.P."/>
        </authorList>
    </citation>
    <scope>NUCLEOTIDE SEQUENCE [LARGE SCALE GENOMIC DNA]</scope>
    <source>
        <strain evidence="1 3">B4135</strain>
    </source>
</reference>
<evidence type="ECO:0000313" key="4">
    <source>
        <dbReference type="Proteomes" id="UP000257014"/>
    </source>
</evidence>
<accession>A0A150LVG5</accession>
<dbReference type="EMBL" id="LQYT01000064">
    <property type="protein sequence ID" value="KYD16270.1"/>
    <property type="molecule type" value="Genomic_DNA"/>
</dbReference>
<name>A0A150LVG5_9BACI</name>
<dbReference type="EMBL" id="QEWE01000011">
    <property type="protein sequence ID" value="REJ30220.1"/>
    <property type="molecule type" value="Genomic_DNA"/>
</dbReference>
<comment type="caution">
    <text evidence="1">The sequence shown here is derived from an EMBL/GenBank/DDBJ whole genome shotgun (WGS) entry which is preliminary data.</text>
</comment>